<protein>
    <submittedName>
        <fullName evidence="1">Uncharacterized protein</fullName>
    </submittedName>
</protein>
<name>A0A154PBH7_DUFNO</name>
<organism evidence="1 2">
    <name type="scientific">Dufourea novaeangliae</name>
    <name type="common">Sweat bee</name>
    <dbReference type="NCBI Taxonomy" id="178035"/>
    <lineage>
        <taxon>Eukaryota</taxon>
        <taxon>Metazoa</taxon>
        <taxon>Ecdysozoa</taxon>
        <taxon>Arthropoda</taxon>
        <taxon>Hexapoda</taxon>
        <taxon>Insecta</taxon>
        <taxon>Pterygota</taxon>
        <taxon>Neoptera</taxon>
        <taxon>Endopterygota</taxon>
        <taxon>Hymenoptera</taxon>
        <taxon>Apocrita</taxon>
        <taxon>Aculeata</taxon>
        <taxon>Apoidea</taxon>
        <taxon>Anthophila</taxon>
        <taxon>Halictidae</taxon>
        <taxon>Rophitinae</taxon>
        <taxon>Dufourea</taxon>
    </lineage>
</organism>
<dbReference type="EMBL" id="KQ434849">
    <property type="protein sequence ID" value="KZC08540.1"/>
    <property type="molecule type" value="Genomic_DNA"/>
</dbReference>
<sequence length="56" mass="6197">MDKESFSLEDDEERVCEFPGLAACRGGCNQCHAVVAPSARGEHCSCEESTKLDRYE</sequence>
<dbReference type="AlphaFoldDB" id="A0A154PBH7"/>
<accession>A0A154PBH7</accession>
<dbReference type="Proteomes" id="UP000076502">
    <property type="component" value="Unassembled WGS sequence"/>
</dbReference>
<evidence type="ECO:0000313" key="1">
    <source>
        <dbReference type="EMBL" id="KZC08540.1"/>
    </source>
</evidence>
<evidence type="ECO:0000313" key="2">
    <source>
        <dbReference type="Proteomes" id="UP000076502"/>
    </source>
</evidence>
<reference evidence="1 2" key="1">
    <citation type="submission" date="2015-07" db="EMBL/GenBank/DDBJ databases">
        <title>The genome of Dufourea novaeangliae.</title>
        <authorList>
            <person name="Pan H."/>
            <person name="Kapheim K."/>
        </authorList>
    </citation>
    <scope>NUCLEOTIDE SEQUENCE [LARGE SCALE GENOMIC DNA]</scope>
    <source>
        <strain evidence="1">0120121106</strain>
        <tissue evidence="1">Whole body</tissue>
    </source>
</reference>
<keyword evidence="2" id="KW-1185">Reference proteome</keyword>
<proteinExistence type="predicted"/>
<gene>
    <name evidence="1" type="ORF">WN55_10858</name>
</gene>